<dbReference type="AlphaFoldDB" id="A0A240EBC0"/>
<reference evidence="3" key="1">
    <citation type="submission" date="2016-09" db="EMBL/GenBank/DDBJ databases">
        <authorList>
            <person name="Varghese N."/>
            <person name="Submissions S."/>
        </authorList>
    </citation>
    <scope>NUCLEOTIDE SEQUENCE [LARGE SCALE GENOMIC DNA]</scope>
    <source>
        <strain evidence="3">ANC 4466</strain>
    </source>
</reference>
<accession>A0A240EBC0</accession>
<protein>
    <submittedName>
        <fullName evidence="2">General porin</fullName>
    </submittedName>
</protein>
<organism evidence="2 3">
    <name type="scientific">Acinetobacter puyangensis</name>
    <dbReference type="NCBI Taxonomy" id="1096779"/>
    <lineage>
        <taxon>Bacteria</taxon>
        <taxon>Pseudomonadati</taxon>
        <taxon>Pseudomonadota</taxon>
        <taxon>Gammaproteobacteria</taxon>
        <taxon>Moraxellales</taxon>
        <taxon>Moraxellaceae</taxon>
        <taxon>Acinetobacter</taxon>
    </lineage>
</organism>
<feature type="signal peptide" evidence="1">
    <location>
        <begin position="1"/>
        <end position="21"/>
    </location>
</feature>
<dbReference type="OrthoDB" id="6225858at2"/>
<evidence type="ECO:0000313" key="2">
    <source>
        <dbReference type="EMBL" id="SNX46008.1"/>
    </source>
</evidence>
<feature type="chain" id="PRO_5012783086" evidence="1">
    <location>
        <begin position="22"/>
        <end position="254"/>
    </location>
</feature>
<dbReference type="Proteomes" id="UP000219042">
    <property type="component" value="Unassembled WGS sequence"/>
</dbReference>
<proteinExistence type="predicted"/>
<keyword evidence="3" id="KW-1185">Reference proteome</keyword>
<gene>
    <name evidence="2" type="ORF">SAMN05421731_10795</name>
</gene>
<keyword evidence="1" id="KW-0732">Signal</keyword>
<evidence type="ECO:0000313" key="3">
    <source>
        <dbReference type="Proteomes" id="UP000219042"/>
    </source>
</evidence>
<dbReference type="InterPro" id="IPR031593">
    <property type="entry name" value="Porin_7"/>
</dbReference>
<evidence type="ECO:0000256" key="1">
    <source>
        <dbReference type="SAM" id="SignalP"/>
    </source>
</evidence>
<sequence length="254" mass="26988">MKKLSLATAILASVVAMSANAYQAEVGGTVAVADPDYADTSVGFGIDGTYYFNPVQIKNAPLNEAAFLNRASNVSGNIAYSDNDGVEITTFGAGIEYYVPNTNFYTGAKIAHTKVDIDHFGSADATSYAAELGYLPTAGLLIAVGLVGQDIDGGDNDVDPTLRAKYVTQVGSYDANFEAATSFGDVDYYNLAADLYLDKTLSVGVGYQDNDAEGKNDVFSINAKKFFNQQFSLQGTIAFGDDVNTYGIRGAYRF</sequence>
<dbReference type="Pfam" id="PF16956">
    <property type="entry name" value="Porin_7"/>
    <property type="match status" value="1"/>
</dbReference>
<name>A0A240EBC0_9GAMM</name>
<dbReference type="RefSeq" id="WP_097079761.1">
    <property type="nucleotide sequence ID" value="NZ_BAABHT010000016.1"/>
</dbReference>
<dbReference type="EMBL" id="OANT01000007">
    <property type="protein sequence ID" value="SNX46008.1"/>
    <property type="molecule type" value="Genomic_DNA"/>
</dbReference>